<reference evidence="2 3" key="1">
    <citation type="journal article" date="2016" name="Mol. Biol. Evol.">
        <title>Comparative Genomics of Early-Diverging Mushroom-Forming Fungi Provides Insights into the Origins of Lignocellulose Decay Capabilities.</title>
        <authorList>
            <person name="Nagy L.G."/>
            <person name="Riley R."/>
            <person name="Tritt A."/>
            <person name="Adam C."/>
            <person name="Daum C."/>
            <person name="Floudas D."/>
            <person name="Sun H."/>
            <person name="Yadav J.S."/>
            <person name="Pangilinan J."/>
            <person name="Larsson K.H."/>
            <person name="Matsuura K."/>
            <person name="Barry K."/>
            <person name="Labutti K."/>
            <person name="Kuo R."/>
            <person name="Ohm R.A."/>
            <person name="Bhattacharya S.S."/>
            <person name="Shirouzu T."/>
            <person name="Yoshinaga Y."/>
            <person name="Martin F.M."/>
            <person name="Grigoriev I.V."/>
            <person name="Hibbett D.S."/>
        </authorList>
    </citation>
    <scope>NUCLEOTIDE SEQUENCE [LARGE SCALE GENOMIC DNA]</scope>
    <source>
        <strain evidence="2 3">HHB12733</strain>
    </source>
</reference>
<dbReference type="Proteomes" id="UP000076842">
    <property type="component" value="Unassembled WGS sequence"/>
</dbReference>
<feature type="region of interest" description="Disordered" evidence="1">
    <location>
        <begin position="352"/>
        <end position="414"/>
    </location>
</feature>
<dbReference type="OrthoDB" id="3353982at2759"/>
<gene>
    <name evidence="2" type="ORF">CALCODRAFT_556344</name>
</gene>
<proteinExistence type="predicted"/>
<dbReference type="SUPFAM" id="SSF52047">
    <property type="entry name" value="RNI-like"/>
    <property type="match status" value="1"/>
</dbReference>
<dbReference type="InterPro" id="IPR032675">
    <property type="entry name" value="LRR_dom_sf"/>
</dbReference>
<dbReference type="Gene3D" id="3.80.10.10">
    <property type="entry name" value="Ribonuclease Inhibitor"/>
    <property type="match status" value="1"/>
</dbReference>
<name>A0A165EWA3_9BASI</name>
<organism evidence="2 3">
    <name type="scientific">Calocera cornea HHB12733</name>
    <dbReference type="NCBI Taxonomy" id="1353952"/>
    <lineage>
        <taxon>Eukaryota</taxon>
        <taxon>Fungi</taxon>
        <taxon>Dikarya</taxon>
        <taxon>Basidiomycota</taxon>
        <taxon>Agaricomycotina</taxon>
        <taxon>Dacrymycetes</taxon>
        <taxon>Dacrymycetales</taxon>
        <taxon>Dacrymycetaceae</taxon>
        <taxon>Calocera</taxon>
    </lineage>
</organism>
<sequence>MATLATLPAELYTHILSFVPPSQSSSTTLSLTRAIPRSPVPQHNLFTHVVLTKNGQLLLLYLRLTRGRGEEEKERRERERNWVRGFELKEWKYDPEVMINTLHLLPRLQTLTIWIGYNCAPEHIADLFISRSVPELESISLRFRTWTDHANYLPFLKGSYYDSTFDALARAPPPRLKHFNVTQDVPSTELFDHPDDAGTAATRKREEEARRAFLFSKALRRNFAPPIVLFAMTCMTHLTAASSIRASLSTLRLRFPQRPILQHLSPLPNLEALDLSTTSLTPAELRMVFVKFPRLKHLVLDHTGFFIGCGRDGTAEEIREAGRICAMWGVGRSRDVEKEAKDWWATQMMKQNGARDGNDSAPSDADQPAPGPARDTGARKAPKKGRRGIATATISLREHTSASSSSSAVLPARGTPGQIQTKFHVLPPLPSLQTIALGVVERGITPALRTSWESDFAQGWLEGRRRLIDFCRRYKPTPTSRVFCLPADRAYLPIPECLQEISDGDDWQAYVDQAASIREEGPGLCTVPDPANGIPARRGFGGGRKSRRAATPAPAANVVPDGAVVAGSTDAASPSTPEVVGATDDAEEHDDEEPADVEGHPKGCAHQMWVTVAGGAD</sequence>
<evidence type="ECO:0000256" key="1">
    <source>
        <dbReference type="SAM" id="MobiDB-lite"/>
    </source>
</evidence>
<accession>A0A165EWA3</accession>
<keyword evidence="3" id="KW-1185">Reference proteome</keyword>
<evidence type="ECO:0008006" key="4">
    <source>
        <dbReference type="Google" id="ProtNLM"/>
    </source>
</evidence>
<evidence type="ECO:0000313" key="2">
    <source>
        <dbReference type="EMBL" id="KZT55651.1"/>
    </source>
</evidence>
<evidence type="ECO:0000313" key="3">
    <source>
        <dbReference type="Proteomes" id="UP000076842"/>
    </source>
</evidence>
<feature type="region of interest" description="Disordered" evidence="1">
    <location>
        <begin position="537"/>
        <end position="556"/>
    </location>
</feature>
<protein>
    <recommendedName>
        <fullName evidence="4">F-box domain-containing protein</fullName>
    </recommendedName>
</protein>
<feature type="compositionally biased region" description="Acidic residues" evidence="1">
    <location>
        <begin position="584"/>
        <end position="596"/>
    </location>
</feature>
<dbReference type="AlphaFoldDB" id="A0A165EWA3"/>
<feature type="region of interest" description="Disordered" evidence="1">
    <location>
        <begin position="566"/>
        <end position="604"/>
    </location>
</feature>
<dbReference type="EMBL" id="KV423991">
    <property type="protein sequence ID" value="KZT55651.1"/>
    <property type="molecule type" value="Genomic_DNA"/>
</dbReference>
<dbReference type="InParanoid" id="A0A165EWA3"/>